<evidence type="ECO:0000313" key="1">
    <source>
        <dbReference type="EMBL" id="RRT72625.1"/>
    </source>
</evidence>
<reference evidence="1 2" key="1">
    <citation type="journal article" date="2014" name="Agronomy (Basel)">
        <title>A Draft Genome Sequence for Ensete ventricosum, the Drought-Tolerant Tree Against Hunger.</title>
        <authorList>
            <person name="Harrison J."/>
            <person name="Moore K.A."/>
            <person name="Paszkiewicz K."/>
            <person name="Jones T."/>
            <person name="Grant M."/>
            <person name="Ambacheew D."/>
            <person name="Muzemil S."/>
            <person name="Studholme D.J."/>
        </authorList>
    </citation>
    <scope>NUCLEOTIDE SEQUENCE [LARGE SCALE GENOMIC DNA]</scope>
</reference>
<organism evidence="1 2">
    <name type="scientific">Ensete ventricosum</name>
    <name type="common">Abyssinian banana</name>
    <name type="synonym">Musa ensete</name>
    <dbReference type="NCBI Taxonomy" id="4639"/>
    <lineage>
        <taxon>Eukaryota</taxon>
        <taxon>Viridiplantae</taxon>
        <taxon>Streptophyta</taxon>
        <taxon>Embryophyta</taxon>
        <taxon>Tracheophyta</taxon>
        <taxon>Spermatophyta</taxon>
        <taxon>Magnoliopsida</taxon>
        <taxon>Liliopsida</taxon>
        <taxon>Zingiberales</taxon>
        <taxon>Musaceae</taxon>
        <taxon>Ensete</taxon>
    </lineage>
</organism>
<protein>
    <submittedName>
        <fullName evidence="1">Uncharacterized protein</fullName>
    </submittedName>
</protein>
<dbReference type="Proteomes" id="UP000287651">
    <property type="component" value="Unassembled WGS sequence"/>
</dbReference>
<dbReference type="AlphaFoldDB" id="A0A427A8S8"/>
<comment type="caution">
    <text evidence="1">The sequence shown here is derived from an EMBL/GenBank/DDBJ whole genome shotgun (WGS) entry which is preliminary data.</text>
</comment>
<dbReference type="EMBL" id="AMZH03003346">
    <property type="protein sequence ID" value="RRT72625.1"/>
    <property type="molecule type" value="Genomic_DNA"/>
</dbReference>
<gene>
    <name evidence="1" type="ORF">B296_00034392</name>
</gene>
<sequence>MLLTVDALSNAVGSISDLLFMLWRMSLSPPTIGGEPKVWCYCRYPPSTIVLTPAPSTVASTRVIAFPMRLLGRSIRSLSFPSSSQYSSPCHLLGFHTLDQARHFLAYYHRTLDLRYTPPLLSCPWPPLLVVFLHR</sequence>
<name>A0A427A8S8_ENSVE</name>
<evidence type="ECO:0000313" key="2">
    <source>
        <dbReference type="Proteomes" id="UP000287651"/>
    </source>
</evidence>
<proteinExistence type="predicted"/>
<accession>A0A427A8S8</accession>